<dbReference type="InterPro" id="IPR036621">
    <property type="entry name" value="Anticodon-bd_dom_sf"/>
</dbReference>
<comment type="subcellular location">
    <subcellularLocation>
        <location evidence="8">Cytoplasm</location>
    </subcellularLocation>
</comment>
<dbReference type="EMBL" id="CP011232">
    <property type="protein sequence ID" value="AKI97626.1"/>
    <property type="molecule type" value="Genomic_DNA"/>
</dbReference>
<dbReference type="Gene3D" id="3.40.50.800">
    <property type="entry name" value="Anticodon-binding domain"/>
    <property type="match status" value="1"/>
</dbReference>
<dbReference type="SUPFAM" id="SSF55681">
    <property type="entry name" value="Class II aaRS and biotin synthetases"/>
    <property type="match status" value="1"/>
</dbReference>
<feature type="binding site" evidence="9">
    <location>
        <begin position="80"/>
        <end position="82"/>
    </location>
    <ligand>
        <name>L-histidine</name>
        <dbReference type="ChEBI" id="CHEBI:57595"/>
    </ligand>
</feature>
<dbReference type="GO" id="GO:0005524">
    <property type="term" value="F:ATP binding"/>
    <property type="evidence" value="ECO:0007669"/>
    <property type="project" value="UniProtKB-UniRule"/>
</dbReference>
<comment type="subunit">
    <text evidence="8">Homodimer.</text>
</comment>
<evidence type="ECO:0000313" key="11">
    <source>
        <dbReference type="EMBL" id="AKI97626.1"/>
    </source>
</evidence>
<evidence type="ECO:0000256" key="1">
    <source>
        <dbReference type="ARBA" id="ARBA00008226"/>
    </source>
</evidence>
<keyword evidence="12" id="KW-1185">Reference proteome</keyword>
<evidence type="ECO:0000256" key="9">
    <source>
        <dbReference type="PIRSR" id="PIRSR001549-1"/>
    </source>
</evidence>
<sequence>MIRRIKGTQDIYFEEMKYWHYVESAVRKVTKLYAFEEIRTPIFEATELFKRSVGESTDVVQKEMYTFEDKGGRSITLRPEGTASVARAFVENGFINLGAPIKLYYMGPMFRYERPQAGRLRQFHQIGIETLGSQHPMADYEIIEFAVTFLKRLKIDDVKLYINSVGCEKCRPTYRQALKDYYADKIDGLCGDCKRRYDLNIMRLLDCKVDGDIAAKAPTIHSYLCDECSAHFNELQELLKANDIDYEIDQRLVRGLDYYTKTAFEIRADSLGSQNQILGGGRYDGLVEYIGGKFVPAVGFAAGIERIIMVLKSLGITPETEDIPSVAILPMGKESFALAFEYARRFRRRGLSVFVDVMDRNLRNRLKHAARIGAKIAVILGEEEVEKNMVTIKVLDTGSQFKVDGDFAARFVQEKLKEI</sequence>
<evidence type="ECO:0000259" key="10">
    <source>
        <dbReference type="PROSITE" id="PS50862"/>
    </source>
</evidence>
<keyword evidence="4 8" id="KW-0067">ATP-binding</keyword>
<keyword evidence="5 8" id="KW-0648">Protein biosynthesis</keyword>
<dbReference type="RefSeq" id="WP_047754761.1">
    <property type="nucleotide sequence ID" value="NZ_CAJUHA010000017.1"/>
</dbReference>
<dbReference type="InterPro" id="IPR004516">
    <property type="entry name" value="HisRS/HisZ"/>
</dbReference>
<feature type="binding site" evidence="9">
    <location>
        <begin position="258"/>
        <end position="259"/>
    </location>
    <ligand>
        <name>L-histidine</name>
        <dbReference type="ChEBI" id="CHEBI:57595"/>
    </ligand>
</feature>
<proteinExistence type="inferred from homology"/>
<evidence type="ECO:0000256" key="7">
    <source>
        <dbReference type="ARBA" id="ARBA00047639"/>
    </source>
</evidence>
<dbReference type="OrthoDB" id="9800814at2"/>
<dbReference type="InterPro" id="IPR045864">
    <property type="entry name" value="aa-tRNA-synth_II/BPL/LPL"/>
</dbReference>
<dbReference type="GO" id="GO:0005737">
    <property type="term" value="C:cytoplasm"/>
    <property type="evidence" value="ECO:0007669"/>
    <property type="project" value="UniProtKB-SubCell"/>
</dbReference>
<dbReference type="KEGG" id="kpf:IX53_07130"/>
<feature type="binding site" evidence="9">
    <location>
        <position position="254"/>
    </location>
    <ligand>
        <name>L-histidine</name>
        <dbReference type="ChEBI" id="CHEBI:57595"/>
    </ligand>
</feature>
<accession>A0A0G2ZC19</accession>
<feature type="binding site" evidence="9">
    <location>
        <position position="129"/>
    </location>
    <ligand>
        <name>L-histidine</name>
        <dbReference type="ChEBI" id="CHEBI:57595"/>
    </ligand>
</feature>
<evidence type="ECO:0000256" key="4">
    <source>
        <dbReference type="ARBA" id="ARBA00022840"/>
    </source>
</evidence>
<dbReference type="Gene3D" id="3.30.930.10">
    <property type="entry name" value="Bira Bifunctional Protein, Domain 2"/>
    <property type="match status" value="1"/>
</dbReference>
<dbReference type="EC" id="6.1.1.21" evidence="8"/>
<dbReference type="STRING" id="1330330.IX53_07130"/>
<dbReference type="CDD" id="cd00773">
    <property type="entry name" value="HisRS-like_core"/>
    <property type="match status" value="1"/>
</dbReference>
<evidence type="ECO:0000256" key="6">
    <source>
        <dbReference type="ARBA" id="ARBA00023146"/>
    </source>
</evidence>
<dbReference type="HAMAP" id="MF_00127">
    <property type="entry name" value="His_tRNA_synth"/>
    <property type="match status" value="1"/>
</dbReference>
<dbReference type="AlphaFoldDB" id="A0A0G2ZC19"/>
<dbReference type="NCBIfam" id="TIGR00442">
    <property type="entry name" value="hisS"/>
    <property type="match status" value="1"/>
</dbReference>
<protein>
    <recommendedName>
        <fullName evidence="8">Histidine--tRNA ligase</fullName>
        <ecNumber evidence="8">6.1.1.21</ecNumber>
    </recommendedName>
    <alternativeName>
        <fullName evidence="8">Histidyl-tRNA synthetase</fullName>
        <shortName evidence="8">HisRS</shortName>
    </alternativeName>
</protein>
<dbReference type="InterPro" id="IPR041715">
    <property type="entry name" value="HisRS-like_core"/>
</dbReference>
<dbReference type="InterPro" id="IPR015807">
    <property type="entry name" value="His-tRNA-ligase"/>
</dbReference>
<dbReference type="PIRSF" id="PIRSF001549">
    <property type="entry name" value="His-tRNA_synth"/>
    <property type="match status" value="1"/>
</dbReference>
<dbReference type="SUPFAM" id="SSF52954">
    <property type="entry name" value="Class II aaRS ABD-related"/>
    <property type="match status" value="1"/>
</dbReference>
<feature type="domain" description="Aminoacyl-transfer RNA synthetases class-II family profile" evidence="10">
    <location>
        <begin position="1"/>
        <end position="330"/>
    </location>
</feature>
<keyword evidence="2 8" id="KW-0436">Ligase</keyword>
<organism evidence="11 12">
    <name type="scientific">Kosmotoga pacifica</name>
    <dbReference type="NCBI Taxonomy" id="1330330"/>
    <lineage>
        <taxon>Bacteria</taxon>
        <taxon>Thermotogati</taxon>
        <taxon>Thermotogota</taxon>
        <taxon>Thermotogae</taxon>
        <taxon>Kosmotogales</taxon>
        <taxon>Kosmotogaceae</taxon>
        <taxon>Kosmotoga</taxon>
    </lineage>
</organism>
<evidence type="ECO:0000256" key="8">
    <source>
        <dbReference type="HAMAP-Rule" id="MF_00127"/>
    </source>
</evidence>
<keyword evidence="6 8" id="KW-0030">Aminoacyl-tRNA synthetase</keyword>
<evidence type="ECO:0000256" key="2">
    <source>
        <dbReference type="ARBA" id="ARBA00022598"/>
    </source>
</evidence>
<feature type="binding site" evidence="9">
    <location>
        <position position="125"/>
    </location>
    <ligand>
        <name>L-histidine</name>
        <dbReference type="ChEBI" id="CHEBI:57595"/>
    </ligand>
</feature>
<dbReference type="PATRIC" id="fig|1330330.3.peg.1442"/>
<dbReference type="PANTHER" id="PTHR43707">
    <property type="entry name" value="HISTIDYL-TRNA SYNTHETASE"/>
    <property type="match status" value="1"/>
</dbReference>
<reference evidence="11 12" key="1">
    <citation type="submission" date="2015-04" db="EMBL/GenBank/DDBJ databases">
        <title>Complete Genome Sequence of Kosmotoga pacifica SLHLJ1.</title>
        <authorList>
            <person name="Jiang L.J."/>
            <person name="Shao Z.Z."/>
            <person name="Jebbar M."/>
        </authorList>
    </citation>
    <scope>NUCLEOTIDE SEQUENCE [LARGE SCALE GENOMIC DNA]</scope>
    <source>
        <strain evidence="11 12">SLHLJ1</strain>
    </source>
</reference>
<name>A0A0G2ZC19_9BACT</name>
<dbReference type="Pfam" id="PF13393">
    <property type="entry name" value="tRNA-synt_His"/>
    <property type="match status" value="1"/>
</dbReference>
<evidence type="ECO:0000313" key="12">
    <source>
        <dbReference type="Proteomes" id="UP000035159"/>
    </source>
</evidence>
<comment type="similarity">
    <text evidence="1 8">Belongs to the class-II aminoacyl-tRNA synthetase family.</text>
</comment>
<dbReference type="GO" id="GO:0004821">
    <property type="term" value="F:histidine-tRNA ligase activity"/>
    <property type="evidence" value="ECO:0007669"/>
    <property type="project" value="UniProtKB-UniRule"/>
</dbReference>
<dbReference type="PROSITE" id="PS50862">
    <property type="entry name" value="AA_TRNA_LIGASE_II"/>
    <property type="match status" value="1"/>
</dbReference>
<dbReference type="GO" id="GO:0006427">
    <property type="term" value="P:histidyl-tRNA aminoacylation"/>
    <property type="evidence" value="ECO:0007669"/>
    <property type="project" value="UniProtKB-UniRule"/>
</dbReference>
<dbReference type="PANTHER" id="PTHR43707:SF1">
    <property type="entry name" value="HISTIDINE--TRNA LIGASE, MITOCHONDRIAL-RELATED"/>
    <property type="match status" value="1"/>
</dbReference>
<dbReference type="InterPro" id="IPR004154">
    <property type="entry name" value="Anticodon-bd"/>
</dbReference>
<gene>
    <name evidence="8" type="primary">hisS</name>
    <name evidence="11" type="ORF">IX53_07130</name>
</gene>
<evidence type="ECO:0000256" key="3">
    <source>
        <dbReference type="ARBA" id="ARBA00022741"/>
    </source>
</evidence>
<dbReference type="InterPro" id="IPR033656">
    <property type="entry name" value="HisRS_anticodon"/>
</dbReference>
<dbReference type="Pfam" id="PF03129">
    <property type="entry name" value="HGTP_anticodon"/>
    <property type="match status" value="1"/>
</dbReference>
<keyword evidence="8" id="KW-0963">Cytoplasm</keyword>
<dbReference type="InterPro" id="IPR006195">
    <property type="entry name" value="aa-tRNA-synth_II"/>
</dbReference>
<keyword evidence="3 8" id="KW-0547">Nucleotide-binding</keyword>
<dbReference type="CDD" id="cd00859">
    <property type="entry name" value="HisRS_anticodon"/>
    <property type="match status" value="1"/>
</dbReference>
<dbReference type="Proteomes" id="UP000035159">
    <property type="component" value="Chromosome"/>
</dbReference>
<evidence type="ECO:0000256" key="5">
    <source>
        <dbReference type="ARBA" id="ARBA00022917"/>
    </source>
</evidence>
<comment type="catalytic activity">
    <reaction evidence="7 8">
        <text>tRNA(His) + L-histidine + ATP = L-histidyl-tRNA(His) + AMP + diphosphate + H(+)</text>
        <dbReference type="Rhea" id="RHEA:17313"/>
        <dbReference type="Rhea" id="RHEA-COMP:9665"/>
        <dbReference type="Rhea" id="RHEA-COMP:9689"/>
        <dbReference type="ChEBI" id="CHEBI:15378"/>
        <dbReference type="ChEBI" id="CHEBI:30616"/>
        <dbReference type="ChEBI" id="CHEBI:33019"/>
        <dbReference type="ChEBI" id="CHEBI:57595"/>
        <dbReference type="ChEBI" id="CHEBI:78442"/>
        <dbReference type="ChEBI" id="CHEBI:78527"/>
        <dbReference type="ChEBI" id="CHEBI:456215"/>
        <dbReference type="EC" id="6.1.1.21"/>
    </reaction>
</comment>
<feature type="binding site" evidence="9">
    <location>
        <position position="111"/>
    </location>
    <ligand>
        <name>L-histidine</name>
        <dbReference type="ChEBI" id="CHEBI:57595"/>
    </ligand>
</feature>